<feature type="binding site" evidence="2">
    <location>
        <position position="121"/>
    </location>
    <ligand>
        <name>Mg(2+)</name>
        <dbReference type="ChEBI" id="CHEBI:18420"/>
    </ligand>
</feature>
<feature type="binding site" evidence="2">
    <location>
        <position position="123"/>
    </location>
    <ligand>
        <name>Mg(2+)</name>
        <dbReference type="ChEBI" id="CHEBI:18420"/>
    </ligand>
</feature>
<dbReference type="GO" id="GO:0005886">
    <property type="term" value="C:plasma membrane"/>
    <property type="evidence" value="ECO:0007669"/>
    <property type="project" value="TreeGrafter"/>
</dbReference>
<dbReference type="PANTHER" id="PTHR38096:SF1">
    <property type="entry name" value="ENTEROBACTIN SYNTHASE COMPONENT D"/>
    <property type="match status" value="1"/>
</dbReference>
<evidence type="ECO:0000256" key="1">
    <source>
        <dbReference type="PIRSR" id="PIRSR603542-1"/>
    </source>
</evidence>
<feature type="binding site" evidence="1">
    <location>
        <begin position="99"/>
        <end position="100"/>
    </location>
    <ligand>
        <name>CoA</name>
        <dbReference type="ChEBI" id="CHEBI:57287"/>
    </ligand>
</feature>
<reference evidence="4" key="1">
    <citation type="journal article" date="2013" name="Proc. Natl. Acad. Sci. U.S.A.">
        <title>Mapping gene clusters within arrayed metagenomic libraries to expand the structural diversity of biomedically relevant natural products.</title>
        <authorList>
            <person name="Owen J.G."/>
            <person name="Reddy B.V."/>
            <person name="Ternei M.A."/>
            <person name="Charlop-Powers Z."/>
            <person name="Calle P.Y."/>
            <person name="Kim J.H."/>
            <person name="Brady S.F."/>
        </authorList>
    </citation>
    <scope>NUCLEOTIDE SEQUENCE</scope>
</reference>
<dbReference type="InterPro" id="IPR041354">
    <property type="entry name" value="4PPT_N"/>
</dbReference>
<keyword evidence="2" id="KW-0460">Magnesium</keyword>
<organism evidence="4">
    <name type="scientific">uncultured bacterium esnapd15</name>
    <dbReference type="NCBI Taxonomy" id="1366595"/>
    <lineage>
        <taxon>Bacteria</taxon>
        <taxon>environmental samples</taxon>
    </lineage>
</organism>
<feature type="domain" description="4'-phosphopantetheinyl transferase N-terminal" evidence="3">
    <location>
        <begin position="44"/>
        <end position="110"/>
    </location>
</feature>
<keyword evidence="4" id="KW-0808">Transferase</keyword>
<feature type="binding site" evidence="1">
    <location>
        <position position="121"/>
    </location>
    <ligand>
        <name>CoA</name>
        <dbReference type="ChEBI" id="CHEBI:57287"/>
    </ligand>
</feature>
<dbReference type="GO" id="GO:0009366">
    <property type="term" value="C:enterobactin synthetase complex"/>
    <property type="evidence" value="ECO:0007669"/>
    <property type="project" value="InterPro"/>
</dbReference>
<dbReference type="EMBL" id="KF264554">
    <property type="protein sequence ID" value="AGS49747.1"/>
    <property type="molecule type" value="Genomic_DNA"/>
</dbReference>
<accession>S5UCV2</accession>
<feature type="binding site" evidence="1">
    <location>
        <position position="55"/>
    </location>
    <ligand>
        <name>CoA</name>
        <dbReference type="ChEBI" id="CHEBI:57287"/>
    </ligand>
</feature>
<feature type="binding site" evidence="1">
    <location>
        <position position="63"/>
    </location>
    <ligand>
        <name>CoA</name>
        <dbReference type="ChEBI" id="CHEBI:57287"/>
    </ligand>
</feature>
<dbReference type="AlphaFoldDB" id="S5UCV2"/>
<proteinExistence type="predicted"/>
<dbReference type="Pfam" id="PF17837">
    <property type="entry name" value="4PPT_N"/>
    <property type="match status" value="1"/>
</dbReference>
<dbReference type="GO" id="GO:0008897">
    <property type="term" value="F:holo-[acyl-carrier-protein] synthase activity"/>
    <property type="evidence" value="ECO:0007669"/>
    <property type="project" value="TreeGrafter"/>
</dbReference>
<dbReference type="PRINTS" id="PR01399">
    <property type="entry name" value="ENTSNTHTASED"/>
</dbReference>
<dbReference type="GO" id="GO:0046872">
    <property type="term" value="F:metal ion binding"/>
    <property type="evidence" value="ECO:0007669"/>
    <property type="project" value="UniProtKB-KW"/>
</dbReference>
<dbReference type="PANTHER" id="PTHR38096">
    <property type="entry name" value="ENTEROBACTIN SYNTHASE COMPONENT D"/>
    <property type="match status" value="1"/>
</dbReference>
<name>S5UCV2_9BACT</name>
<feature type="non-terminal residue" evidence="4">
    <location>
        <position position="154"/>
    </location>
</feature>
<sequence>MASPQRAAPAADPGVAVIGGLLPRGVETVEAFGDVPGEPVHPGEEDLVARAVETRRREFVTTRRCAREALARLGTPIGPIRSGMRREPLWPPGVTGSMTHCAGYRAAAVASVGTVAALGIDAEPHEPLPEGVEPSVTAPGEAEMLAALATTYPG</sequence>
<comment type="cofactor">
    <cofactor evidence="2">
        <name>Mg(2+)</name>
        <dbReference type="ChEBI" id="CHEBI:18420"/>
    </cofactor>
</comment>
<keyword evidence="2" id="KW-0479">Metal-binding</keyword>
<dbReference type="InterPro" id="IPR003542">
    <property type="entry name" value="Enbac_synth_compD-like"/>
</dbReference>
<evidence type="ECO:0000313" key="4">
    <source>
        <dbReference type="EMBL" id="AGS49747.1"/>
    </source>
</evidence>
<dbReference type="GO" id="GO:0009239">
    <property type="term" value="P:enterobactin biosynthetic process"/>
    <property type="evidence" value="ECO:0007669"/>
    <property type="project" value="InterPro"/>
</dbReference>
<feature type="binding site" evidence="2">
    <location>
        <position position="122"/>
    </location>
    <ligand>
        <name>Mg(2+)</name>
        <dbReference type="ChEBI" id="CHEBI:18420"/>
    </ligand>
</feature>
<protein>
    <submittedName>
        <fullName evidence="4">Phosphopantetheinyl transferase</fullName>
    </submittedName>
</protein>
<evidence type="ECO:0000259" key="3">
    <source>
        <dbReference type="Pfam" id="PF17837"/>
    </source>
</evidence>
<evidence type="ECO:0000256" key="2">
    <source>
        <dbReference type="PIRSR" id="PIRSR603542-2"/>
    </source>
</evidence>